<dbReference type="InterPro" id="IPR051955">
    <property type="entry name" value="PME_Inhibitor"/>
</dbReference>
<feature type="domain" description="Pectinesterase inhibitor" evidence="2">
    <location>
        <begin position="48"/>
        <end position="177"/>
    </location>
</feature>
<dbReference type="PANTHER" id="PTHR31080:SF68">
    <property type="entry name" value="PLANT INVERTASE_PECTIN METHYLESTERASE INHIBITOR SUPERFAMILY PROTEIN"/>
    <property type="match status" value="1"/>
</dbReference>
<evidence type="ECO:0000313" key="4">
    <source>
        <dbReference type="Proteomes" id="UP000585474"/>
    </source>
</evidence>
<dbReference type="Pfam" id="PF04043">
    <property type="entry name" value="PMEI"/>
    <property type="match status" value="1"/>
</dbReference>
<dbReference type="PANTHER" id="PTHR31080">
    <property type="entry name" value="PECTINESTERASE INHIBITOR-LIKE"/>
    <property type="match status" value="1"/>
</dbReference>
<evidence type="ECO:0000313" key="3">
    <source>
        <dbReference type="EMBL" id="GFZ11489.1"/>
    </source>
</evidence>
<keyword evidence="4" id="KW-1185">Reference proteome</keyword>
<comment type="caution">
    <text evidence="3">The sequence shown here is derived from an EMBL/GenBank/DDBJ whole genome shotgun (WGS) entry which is preliminary data.</text>
</comment>
<dbReference type="Gene3D" id="1.20.140.40">
    <property type="entry name" value="Invertase/pectin methylesterase inhibitor family protein"/>
    <property type="match status" value="1"/>
</dbReference>
<reference evidence="3 4" key="1">
    <citation type="submission" date="2019-07" db="EMBL/GenBank/DDBJ databases">
        <title>De Novo Assembly of kiwifruit Actinidia rufa.</title>
        <authorList>
            <person name="Sugita-Konishi S."/>
            <person name="Sato K."/>
            <person name="Mori E."/>
            <person name="Abe Y."/>
            <person name="Kisaki G."/>
            <person name="Hamano K."/>
            <person name="Suezawa K."/>
            <person name="Otani M."/>
            <person name="Fukuda T."/>
            <person name="Manabe T."/>
            <person name="Gomi K."/>
            <person name="Tabuchi M."/>
            <person name="Akimitsu K."/>
            <person name="Kataoka I."/>
        </authorList>
    </citation>
    <scope>NUCLEOTIDE SEQUENCE [LARGE SCALE GENOMIC DNA]</scope>
    <source>
        <strain evidence="4">cv. Fuchu</strain>
    </source>
</reference>
<dbReference type="CDD" id="cd15800">
    <property type="entry name" value="PMEI-like_2"/>
    <property type="match status" value="1"/>
</dbReference>
<dbReference type="NCBIfam" id="TIGR01614">
    <property type="entry name" value="PME_inhib"/>
    <property type="match status" value="1"/>
</dbReference>
<dbReference type="InterPro" id="IPR035513">
    <property type="entry name" value="Invertase/methylesterase_inhib"/>
</dbReference>
<dbReference type="SMART" id="SM00856">
    <property type="entry name" value="PMEI"/>
    <property type="match status" value="1"/>
</dbReference>
<sequence length="182" mass="19539">MPCDDVYCPIGKNLFADLVLEKLYVEGSINGWNANVAELTRLSDVEAMGKSLIPDLVFRESEENSDKLVCNECFESPRSTAQNLAVDKATAIATSTAIKPQMASIMGNCEDGYNDALDNYMSAMDALGAPDVGIVNSMLSTVITDFSDCDDGLNGLESPVLEFDGTLTKMTSNCLAIALLMQ</sequence>
<protein>
    <submittedName>
        <fullName evidence="3">Phytochrome B</fullName>
    </submittedName>
</protein>
<evidence type="ECO:0000259" key="2">
    <source>
        <dbReference type="SMART" id="SM00856"/>
    </source>
</evidence>
<proteinExistence type="predicted"/>
<organism evidence="3 4">
    <name type="scientific">Actinidia rufa</name>
    <dbReference type="NCBI Taxonomy" id="165716"/>
    <lineage>
        <taxon>Eukaryota</taxon>
        <taxon>Viridiplantae</taxon>
        <taxon>Streptophyta</taxon>
        <taxon>Embryophyta</taxon>
        <taxon>Tracheophyta</taxon>
        <taxon>Spermatophyta</taxon>
        <taxon>Magnoliopsida</taxon>
        <taxon>eudicotyledons</taxon>
        <taxon>Gunneridae</taxon>
        <taxon>Pentapetalae</taxon>
        <taxon>asterids</taxon>
        <taxon>Ericales</taxon>
        <taxon>Actinidiaceae</taxon>
        <taxon>Actinidia</taxon>
    </lineage>
</organism>
<dbReference type="SUPFAM" id="SSF101148">
    <property type="entry name" value="Plant invertase/pectin methylesterase inhibitor"/>
    <property type="match status" value="1"/>
</dbReference>
<dbReference type="InterPro" id="IPR006501">
    <property type="entry name" value="Pectinesterase_inhib_dom"/>
</dbReference>
<dbReference type="OrthoDB" id="770764at2759"/>
<dbReference type="EMBL" id="BJWL01000022">
    <property type="protein sequence ID" value="GFZ11489.1"/>
    <property type="molecule type" value="Genomic_DNA"/>
</dbReference>
<evidence type="ECO:0000256" key="1">
    <source>
        <dbReference type="ARBA" id="ARBA00022729"/>
    </source>
</evidence>
<dbReference type="AlphaFoldDB" id="A0A7J0GKZ0"/>
<name>A0A7J0GKZ0_9ERIC</name>
<gene>
    <name evidence="3" type="ORF">Acr_22g0008870</name>
</gene>
<keyword evidence="1" id="KW-0732">Signal</keyword>
<dbReference type="Proteomes" id="UP000585474">
    <property type="component" value="Unassembled WGS sequence"/>
</dbReference>
<dbReference type="GO" id="GO:0004857">
    <property type="term" value="F:enzyme inhibitor activity"/>
    <property type="evidence" value="ECO:0007669"/>
    <property type="project" value="InterPro"/>
</dbReference>
<accession>A0A7J0GKZ0</accession>